<feature type="region of interest" description="Disordered" evidence="7">
    <location>
        <begin position="63"/>
        <end position="91"/>
    </location>
</feature>
<comment type="caution">
    <text evidence="9">The sequence shown here is derived from an EMBL/GenBank/DDBJ whole genome shotgun (WGS) entry which is preliminary data.</text>
</comment>
<dbReference type="GO" id="GO:0005737">
    <property type="term" value="C:cytoplasm"/>
    <property type="evidence" value="ECO:0007669"/>
    <property type="project" value="TreeGrafter"/>
</dbReference>
<evidence type="ECO:0000256" key="3">
    <source>
        <dbReference type="ARBA" id="ARBA00022737"/>
    </source>
</evidence>
<dbReference type="GO" id="GO:0031072">
    <property type="term" value="F:heat shock protein binding"/>
    <property type="evidence" value="ECO:0007669"/>
    <property type="project" value="InterPro"/>
</dbReference>
<dbReference type="Pfam" id="PF00226">
    <property type="entry name" value="DnaJ"/>
    <property type="match status" value="1"/>
</dbReference>
<dbReference type="InterPro" id="IPR036869">
    <property type="entry name" value="J_dom_sf"/>
</dbReference>
<dbReference type="SMART" id="SM00271">
    <property type="entry name" value="DnaJ"/>
    <property type="match status" value="1"/>
</dbReference>
<evidence type="ECO:0000256" key="7">
    <source>
        <dbReference type="SAM" id="MobiDB-lite"/>
    </source>
</evidence>
<organism evidence="9 10">
    <name type="scientific">Ramlibacter pinisoli</name>
    <dbReference type="NCBI Taxonomy" id="2682844"/>
    <lineage>
        <taxon>Bacteria</taxon>
        <taxon>Pseudomonadati</taxon>
        <taxon>Pseudomonadota</taxon>
        <taxon>Betaproteobacteria</taxon>
        <taxon>Burkholderiales</taxon>
        <taxon>Comamonadaceae</taxon>
        <taxon>Ramlibacter</taxon>
    </lineage>
</organism>
<dbReference type="AlphaFoldDB" id="A0A6N8IYV4"/>
<name>A0A6N8IYV4_9BURK</name>
<reference evidence="9 10" key="1">
    <citation type="submission" date="2019-12" db="EMBL/GenBank/DDBJ databases">
        <authorList>
            <person name="Huq M.A."/>
        </authorList>
    </citation>
    <scope>NUCLEOTIDE SEQUENCE [LARGE SCALE GENOMIC DNA]</scope>
    <source>
        <strain evidence="9 10">MAH-25</strain>
    </source>
</reference>
<proteinExistence type="predicted"/>
<evidence type="ECO:0000256" key="6">
    <source>
        <dbReference type="ARBA" id="ARBA00023016"/>
    </source>
</evidence>
<protein>
    <submittedName>
        <fullName evidence="9">DnaJ domain-containing protein</fullName>
    </submittedName>
</protein>
<evidence type="ECO:0000256" key="5">
    <source>
        <dbReference type="ARBA" id="ARBA00022833"/>
    </source>
</evidence>
<keyword evidence="5" id="KW-0862">Zinc</keyword>
<evidence type="ECO:0000256" key="4">
    <source>
        <dbReference type="ARBA" id="ARBA00022771"/>
    </source>
</evidence>
<dbReference type="InterPro" id="IPR002939">
    <property type="entry name" value="DnaJ_C"/>
</dbReference>
<dbReference type="InterPro" id="IPR001623">
    <property type="entry name" value="DnaJ_domain"/>
</dbReference>
<keyword evidence="2" id="KW-0479">Metal-binding</keyword>
<dbReference type="Gene3D" id="2.60.260.20">
    <property type="entry name" value="Urease metallochaperone UreE, N-terminal domain"/>
    <property type="match status" value="1"/>
</dbReference>
<dbReference type="InterPro" id="IPR001305">
    <property type="entry name" value="HSP_DnaJ_Cys-rich_dom"/>
</dbReference>
<evidence type="ECO:0000256" key="1">
    <source>
        <dbReference type="ARBA" id="ARBA00022705"/>
    </source>
</evidence>
<evidence type="ECO:0000256" key="2">
    <source>
        <dbReference type="ARBA" id="ARBA00022723"/>
    </source>
</evidence>
<dbReference type="PANTHER" id="PTHR43096">
    <property type="entry name" value="DNAJ HOMOLOG 1, MITOCHONDRIAL-RELATED"/>
    <property type="match status" value="1"/>
</dbReference>
<keyword evidence="6" id="KW-0346">Stress response</keyword>
<dbReference type="PROSITE" id="PS50076">
    <property type="entry name" value="DNAJ_2"/>
    <property type="match status" value="1"/>
</dbReference>
<dbReference type="GO" id="GO:0051082">
    <property type="term" value="F:unfolded protein binding"/>
    <property type="evidence" value="ECO:0007669"/>
    <property type="project" value="InterPro"/>
</dbReference>
<dbReference type="Pfam" id="PF01556">
    <property type="entry name" value="DnaJ_C"/>
    <property type="match status" value="1"/>
</dbReference>
<dbReference type="SUPFAM" id="SSF57938">
    <property type="entry name" value="DnaJ/Hsp40 cysteine-rich domain"/>
    <property type="match status" value="1"/>
</dbReference>
<sequence length="359" mass="38773">MNVDDCYHELGLAPGSSDAEVKAAWRRLAARWHPDRNASPQALRKIQQINRALDEIRRARDEAAAEAAAATEASEANEANEANEPDEAPDSAMDTLQEHTVAVTLDEVVAGCSREVRGEVVDDCAECAGSGLQAHASSCSECGGAGQVRQPFWFGWGASLVECSACRGHGSTRQGCPACDATGKAAPRKYRGHVDIPAGVRDGDLLDGTARVQGRDARQPQRVRVRVRLEPHALFEAEADGTVRLELPVDGFAWMANRWIDVPTPHGLRQMKLLRGAANYRIKGAGLPWQPGGAAADCIVTVVPTFPAEFSRAQEAAVDRLVASNSGAPGTAAHERLAAWQRRVDRWQGQATPRERKRR</sequence>
<dbReference type="EMBL" id="WSEL01000009">
    <property type="protein sequence ID" value="MVQ32211.1"/>
    <property type="molecule type" value="Genomic_DNA"/>
</dbReference>
<keyword evidence="4" id="KW-0863">Zinc-finger</keyword>
<dbReference type="RefSeq" id="WP_157400188.1">
    <property type="nucleotide sequence ID" value="NZ_WSEL01000009.1"/>
</dbReference>
<gene>
    <name evidence="9" type="ORF">GON04_22340</name>
</gene>
<keyword evidence="10" id="KW-1185">Reference proteome</keyword>
<dbReference type="GO" id="GO:0008270">
    <property type="term" value="F:zinc ion binding"/>
    <property type="evidence" value="ECO:0007669"/>
    <property type="project" value="UniProtKB-KW"/>
</dbReference>
<dbReference type="InterPro" id="IPR036410">
    <property type="entry name" value="HSP_DnaJ_Cys-rich_dom_sf"/>
</dbReference>
<dbReference type="CDD" id="cd06257">
    <property type="entry name" value="DnaJ"/>
    <property type="match status" value="1"/>
</dbReference>
<accession>A0A6N8IYV4</accession>
<dbReference type="GO" id="GO:0006260">
    <property type="term" value="P:DNA replication"/>
    <property type="evidence" value="ECO:0007669"/>
    <property type="project" value="UniProtKB-KW"/>
</dbReference>
<feature type="compositionally biased region" description="Low complexity" evidence="7">
    <location>
        <begin position="65"/>
        <end position="80"/>
    </location>
</feature>
<dbReference type="Proteomes" id="UP000469385">
    <property type="component" value="Unassembled WGS sequence"/>
</dbReference>
<dbReference type="Gene3D" id="2.10.230.10">
    <property type="entry name" value="Heat shock protein DnaJ, cysteine-rich domain"/>
    <property type="match status" value="1"/>
</dbReference>
<keyword evidence="1" id="KW-0235">DNA replication</keyword>
<evidence type="ECO:0000313" key="10">
    <source>
        <dbReference type="Proteomes" id="UP000469385"/>
    </source>
</evidence>
<dbReference type="GO" id="GO:0042026">
    <property type="term" value="P:protein refolding"/>
    <property type="evidence" value="ECO:0007669"/>
    <property type="project" value="TreeGrafter"/>
</dbReference>
<dbReference type="PRINTS" id="PR00625">
    <property type="entry name" value="JDOMAIN"/>
</dbReference>
<dbReference type="CDD" id="cd10719">
    <property type="entry name" value="DnaJ_zf"/>
    <property type="match status" value="1"/>
</dbReference>
<dbReference type="SUPFAM" id="SSF46565">
    <property type="entry name" value="Chaperone J-domain"/>
    <property type="match status" value="1"/>
</dbReference>
<feature type="domain" description="J" evidence="8">
    <location>
        <begin position="5"/>
        <end position="61"/>
    </location>
</feature>
<keyword evidence="3" id="KW-0677">Repeat</keyword>
<evidence type="ECO:0000313" key="9">
    <source>
        <dbReference type="EMBL" id="MVQ32211.1"/>
    </source>
</evidence>
<evidence type="ECO:0000259" key="8">
    <source>
        <dbReference type="PROSITE" id="PS50076"/>
    </source>
</evidence>
<dbReference type="Gene3D" id="1.10.287.110">
    <property type="entry name" value="DnaJ domain"/>
    <property type="match status" value="1"/>
</dbReference>
<dbReference type="PANTHER" id="PTHR43096:SF10">
    <property type="entry name" value="CHAPERONE PROTEIN DNAJ A6, CHLOROPLASTIC"/>
    <property type="match status" value="1"/>
</dbReference>